<dbReference type="PANTHER" id="PTHR30622">
    <property type="entry name" value="UNDECAPRENYL-DIPHOSPHATASE"/>
    <property type="match status" value="1"/>
</dbReference>
<comment type="subcellular location">
    <subcellularLocation>
        <location evidence="1 14">Cell membrane</location>
        <topology evidence="1 14">Multi-pass membrane protein</topology>
    </subcellularLocation>
</comment>
<dbReference type="GO" id="GO:0008360">
    <property type="term" value="P:regulation of cell shape"/>
    <property type="evidence" value="ECO:0007669"/>
    <property type="project" value="UniProtKB-KW"/>
</dbReference>
<dbReference type="STRING" id="1581557.BN1208_1354"/>
<comment type="function">
    <text evidence="14">Catalyzes the dephosphorylation of undecaprenyl diphosphate (UPP). Confers resistance to bacitracin.</text>
</comment>
<feature type="transmembrane region" description="Helical" evidence="14">
    <location>
        <begin position="83"/>
        <end position="101"/>
    </location>
</feature>
<name>A0A0D6EXP2_9PROT</name>
<evidence type="ECO:0000256" key="11">
    <source>
        <dbReference type="ARBA" id="ARBA00032707"/>
    </source>
</evidence>
<evidence type="ECO:0000256" key="8">
    <source>
        <dbReference type="ARBA" id="ARBA00022989"/>
    </source>
</evidence>
<evidence type="ECO:0000256" key="7">
    <source>
        <dbReference type="ARBA" id="ARBA00022801"/>
    </source>
</evidence>
<accession>A0A0D6EXP2</accession>
<dbReference type="HOGENOM" id="CLU_060296_2_0_4"/>
<evidence type="ECO:0000313" key="16">
    <source>
        <dbReference type="Proteomes" id="UP000064007"/>
    </source>
</evidence>
<evidence type="ECO:0000256" key="2">
    <source>
        <dbReference type="ARBA" id="ARBA00010621"/>
    </source>
</evidence>
<keyword evidence="16" id="KW-1185">Reference proteome</keyword>
<evidence type="ECO:0000256" key="1">
    <source>
        <dbReference type="ARBA" id="ARBA00004651"/>
    </source>
</evidence>
<dbReference type="AlphaFoldDB" id="A0A0D6EXP2"/>
<dbReference type="PANTHER" id="PTHR30622:SF3">
    <property type="entry name" value="UNDECAPRENYL-DIPHOSPHATASE"/>
    <property type="match status" value="1"/>
</dbReference>
<dbReference type="GO" id="GO:0005886">
    <property type="term" value="C:plasma membrane"/>
    <property type="evidence" value="ECO:0007669"/>
    <property type="project" value="UniProtKB-SubCell"/>
</dbReference>
<keyword evidence="8 14" id="KW-1133">Transmembrane helix</keyword>
<dbReference type="GO" id="GO:0009252">
    <property type="term" value="P:peptidoglycan biosynthetic process"/>
    <property type="evidence" value="ECO:0007669"/>
    <property type="project" value="UniProtKB-KW"/>
</dbReference>
<evidence type="ECO:0000256" key="9">
    <source>
        <dbReference type="ARBA" id="ARBA00023136"/>
    </source>
</evidence>
<keyword evidence="7 14" id="KW-0378">Hydrolase</keyword>
<dbReference type="Pfam" id="PF02673">
    <property type="entry name" value="BacA"/>
    <property type="match status" value="1"/>
</dbReference>
<evidence type="ECO:0000256" key="12">
    <source>
        <dbReference type="ARBA" id="ARBA00032932"/>
    </source>
</evidence>
<dbReference type="GO" id="GO:0050380">
    <property type="term" value="F:undecaprenyl-diphosphatase activity"/>
    <property type="evidence" value="ECO:0007669"/>
    <property type="project" value="UniProtKB-UniRule"/>
</dbReference>
<dbReference type="NCBIfam" id="NF001390">
    <property type="entry name" value="PRK00281.1-4"/>
    <property type="match status" value="1"/>
</dbReference>
<keyword evidence="14" id="KW-0961">Cell wall biogenesis/degradation</keyword>
<keyword evidence="9 14" id="KW-0472">Membrane</keyword>
<feature type="transmembrane region" description="Helical" evidence="14">
    <location>
        <begin position="244"/>
        <end position="264"/>
    </location>
</feature>
<comment type="catalytic activity">
    <reaction evidence="13 14">
        <text>di-trans,octa-cis-undecaprenyl diphosphate + H2O = di-trans,octa-cis-undecaprenyl phosphate + phosphate + H(+)</text>
        <dbReference type="Rhea" id="RHEA:28094"/>
        <dbReference type="ChEBI" id="CHEBI:15377"/>
        <dbReference type="ChEBI" id="CHEBI:15378"/>
        <dbReference type="ChEBI" id="CHEBI:43474"/>
        <dbReference type="ChEBI" id="CHEBI:58405"/>
        <dbReference type="ChEBI" id="CHEBI:60392"/>
        <dbReference type="EC" id="3.6.1.27"/>
    </reaction>
</comment>
<evidence type="ECO:0000256" key="14">
    <source>
        <dbReference type="HAMAP-Rule" id="MF_01006"/>
    </source>
</evidence>
<evidence type="ECO:0000256" key="4">
    <source>
        <dbReference type="ARBA" id="ARBA00021581"/>
    </source>
</evidence>
<dbReference type="OrthoDB" id="9808289at2"/>
<keyword evidence="14" id="KW-0133">Cell shape</keyword>
<reference evidence="16" key="1">
    <citation type="submission" date="2014-12" db="EMBL/GenBank/DDBJ databases">
        <authorList>
            <person name="Salcher M.M."/>
        </authorList>
    </citation>
    <scope>NUCLEOTIDE SEQUENCE [LARGE SCALE GENOMIC DNA]</scope>
    <source>
        <strain evidence="16">MMS-10A-171</strain>
    </source>
</reference>
<comment type="miscellaneous">
    <text evidence="14">Bacitracin is thought to be involved in the inhibition of peptidoglycan synthesis by sequestering undecaprenyl diphosphate, thereby reducing the pool of lipid carrier available.</text>
</comment>
<dbReference type="EC" id="3.6.1.27" evidence="3 14"/>
<dbReference type="Proteomes" id="UP000064007">
    <property type="component" value="Chromosome 1"/>
</dbReference>
<dbReference type="GO" id="GO:0046677">
    <property type="term" value="P:response to antibiotic"/>
    <property type="evidence" value="ECO:0007669"/>
    <property type="project" value="UniProtKB-UniRule"/>
</dbReference>
<dbReference type="NCBIfam" id="TIGR00753">
    <property type="entry name" value="undec_PP_bacA"/>
    <property type="match status" value="1"/>
</dbReference>
<evidence type="ECO:0000256" key="10">
    <source>
        <dbReference type="ARBA" id="ARBA00023251"/>
    </source>
</evidence>
<evidence type="ECO:0000256" key="13">
    <source>
        <dbReference type="ARBA" id="ARBA00047594"/>
    </source>
</evidence>
<keyword evidence="10 14" id="KW-0046">Antibiotic resistance</keyword>
<keyword evidence="6 14" id="KW-0812">Transmembrane</keyword>
<keyword evidence="14" id="KW-0573">Peptidoglycan synthesis</keyword>
<evidence type="ECO:0000256" key="6">
    <source>
        <dbReference type="ARBA" id="ARBA00022692"/>
    </source>
</evidence>
<dbReference type="InterPro" id="IPR003824">
    <property type="entry name" value="UppP"/>
</dbReference>
<feature type="transmembrane region" description="Helical" evidence="14">
    <location>
        <begin position="187"/>
        <end position="205"/>
    </location>
</feature>
<evidence type="ECO:0000313" key="15">
    <source>
        <dbReference type="EMBL" id="CEZ20234.1"/>
    </source>
</evidence>
<gene>
    <name evidence="14 15" type="primary">uppP</name>
    <name evidence="15" type="ORF">BN1208_1354</name>
</gene>
<organism evidence="15 16">
    <name type="scientific">Candidatus Methylopumilus planktonicus</name>
    <dbReference type="NCBI Taxonomy" id="1581557"/>
    <lineage>
        <taxon>Bacteria</taxon>
        <taxon>Pseudomonadati</taxon>
        <taxon>Pseudomonadota</taxon>
        <taxon>Betaproteobacteria</taxon>
        <taxon>Nitrosomonadales</taxon>
        <taxon>Methylophilaceae</taxon>
        <taxon>Candidatus Methylopumilus</taxon>
    </lineage>
</organism>
<feature type="transmembrane region" description="Helical" evidence="14">
    <location>
        <begin position="107"/>
        <end position="129"/>
    </location>
</feature>
<dbReference type="EMBL" id="LN827929">
    <property type="protein sequence ID" value="CEZ20234.1"/>
    <property type="molecule type" value="Genomic_DNA"/>
</dbReference>
<protein>
    <recommendedName>
        <fullName evidence="4 14">Undecaprenyl-diphosphatase</fullName>
        <ecNumber evidence="3 14">3.6.1.27</ecNumber>
    </recommendedName>
    <alternativeName>
        <fullName evidence="12 14">Bacitracin resistance protein</fullName>
    </alternativeName>
    <alternativeName>
        <fullName evidence="11 14">Undecaprenyl pyrophosphate phosphatase</fullName>
    </alternativeName>
</protein>
<sequence length="268" mass="29465">MDFSLYFSSLILGLIEGATEFLPVSSTGHLIIASELLNFNHASANVFEIFIQLGAILAIVVEYRKTLFTVASGALHDRTSQDFVLRLFIAFLPAAILGLLFHKAIKAYLFSPLYVSLALILGGVVMIAIEKRPLKVNTKSTNDINMMQAFKIGCAQCLSLIPGVSRAAATIMGGMLTGLNRKTATEFSFYLAIPIITAASLFDLLKNFHDLTPQDLPIFAIGFVTAFLSAYAVIKLFIRFVATHTFISFAWYRIILGIIVFTYFNGQV</sequence>
<dbReference type="NCBIfam" id="NF001389">
    <property type="entry name" value="PRK00281.1-2"/>
    <property type="match status" value="1"/>
</dbReference>
<dbReference type="RefSeq" id="WP_046489036.1">
    <property type="nucleotide sequence ID" value="NZ_LN827929.1"/>
</dbReference>
<evidence type="ECO:0000256" key="3">
    <source>
        <dbReference type="ARBA" id="ARBA00012374"/>
    </source>
</evidence>
<dbReference type="HAMAP" id="MF_01006">
    <property type="entry name" value="Undec_diphosphatase"/>
    <property type="match status" value="1"/>
</dbReference>
<dbReference type="GO" id="GO:0071555">
    <property type="term" value="P:cell wall organization"/>
    <property type="evidence" value="ECO:0007669"/>
    <property type="project" value="UniProtKB-KW"/>
</dbReference>
<feature type="transmembrane region" description="Helical" evidence="14">
    <location>
        <begin position="217"/>
        <end position="238"/>
    </location>
</feature>
<comment type="similarity">
    <text evidence="2 14">Belongs to the UppP family.</text>
</comment>
<feature type="transmembrane region" description="Helical" evidence="14">
    <location>
        <begin position="41"/>
        <end position="63"/>
    </location>
</feature>
<keyword evidence="5 14" id="KW-1003">Cell membrane</keyword>
<proteinExistence type="inferred from homology"/>
<dbReference type="KEGG" id="mbat:BN1208_1354"/>
<evidence type="ECO:0000256" key="5">
    <source>
        <dbReference type="ARBA" id="ARBA00022475"/>
    </source>
</evidence>